<keyword evidence="2" id="KW-1185">Reference proteome</keyword>
<organism evidence="1 2">
    <name type="scientific">Paenibacillus roseopurpureus</name>
    <dbReference type="NCBI Taxonomy" id="2918901"/>
    <lineage>
        <taxon>Bacteria</taxon>
        <taxon>Bacillati</taxon>
        <taxon>Bacillota</taxon>
        <taxon>Bacilli</taxon>
        <taxon>Bacillales</taxon>
        <taxon>Paenibacillaceae</taxon>
        <taxon>Paenibacillus</taxon>
    </lineage>
</organism>
<dbReference type="EMBL" id="CP130319">
    <property type="protein sequence ID" value="WNR46215.1"/>
    <property type="molecule type" value="Genomic_DNA"/>
</dbReference>
<name>A0AA96LQM0_9BACL</name>
<sequence length="56" mass="5717">MAASAAIGLVQRWIFQRQVGGLGGTRTPKLVNPASAVGCGEADSFNAGNSSVRWVG</sequence>
<evidence type="ECO:0000313" key="1">
    <source>
        <dbReference type="EMBL" id="WNR46215.1"/>
    </source>
</evidence>
<protein>
    <submittedName>
        <fullName evidence="1">Uncharacterized protein</fullName>
    </submittedName>
</protein>
<accession>A0AA96LQM0</accession>
<dbReference type="AlphaFoldDB" id="A0AA96LQM0"/>
<dbReference type="Proteomes" id="UP001304650">
    <property type="component" value="Chromosome"/>
</dbReference>
<dbReference type="RefSeq" id="WP_314803732.1">
    <property type="nucleotide sequence ID" value="NZ_CP130319.1"/>
</dbReference>
<proteinExistence type="predicted"/>
<dbReference type="KEGG" id="proo:MJB10_09020"/>
<evidence type="ECO:0000313" key="2">
    <source>
        <dbReference type="Proteomes" id="UP001304650"/>
    </source>
</evidence>
<gene>
    <name evidence="1" type="ORF">MJB10_09020</name>
</gene>
<reference evidence="1" key="1">
    <citation type="submission" date="2022-02" db="EMBL/GenBank/DDBJ databases">
        <title>Paenibacillus sp. MBLB1832 Whole Genome Shotgun Sequencing.</title>
        <authorList>
            <person name="Hwang C.Y."/>
            <person name="Cho E.-S."/>
            <person name="Seo M.-J."/>
        </authorList>
    </citation>
    <scope>NUCLEOTIDE SEQUENCE</scope>
    <source>
        <strain evidence="1">MBLB1832</strain>
    </source>
</reference>